<evidence type="ECO:0000256" key="5">
    <source>
        <dbReference type="RuleBase" id="RU362057"/>
    </source>
</evidence>
<keyword evidence="10" id="KW-1185">Reference proteome</keyword>
<evidence type="ECO:0000256" key="7">
    <source>
        <dbReference type="SAM" id="SignalP"/>
    </source>
</evidence>
<organism evidence="9 10">
    <name type="scientific">Coptis chinensis</name>
    <dbReference type="NCBI Taxonomy" id="261450"/>
    <lineage>
        <taxon>Eukaryota</taxon>
        <taxon>Viridiplantae</taxon>
        <taxon>Streptophyta</taxon>
        <taxon>Embryophyta</taxon>
        <taxon>Tracheophyta</taxon>
        <taxon>Spermatophyta</taxon>
        <taxon>Magnoliopsida</taxon>
        <taxon>Ranunculales</taxon>
        <taxon>Ranunculaceae</taxon>
        <taxon>Coptidoideae</taxon>
        <taxon>Coptis</taxon>
    </lineage>
</organism>
<evidence type="ECO:0000256" key="6">
    <source>
        <dbReference type="SAM" id="Coils"/>
    </source>
</evidence>
<feature type="signal peptide" evidence="7">
    <location>
        <begin position="1"/>
        <end position="19"/>
    </location>
</feature>
<gene>
    <name evidence="9" type="ORF">IFM89_033347</name>
</gene>
<dbReference type="InterPro" id="IPR058980">
    <property type="entry name" value="Glyco_transf_N"/>
</dbReference>
<dbReference type="AlphaFoldDB" id="A0A835LNH7"/>
<name>A0A835LNH7_9MAGN</name>
<reference evidence="9 10" key="1">
    <citation type="submission" date="2020-10" db="EMBL/GenBank/DDBJ databases">
        <title>The Coptis chinensis genome and diversification of protoberbering-type alkaloids.</title>
        <authorList>
            <person name="Wang B."/>
            <person name="Shu S."/>
            <person name="Song C."/>
            <person name="Liu Y."/>
        </authorList>
    </citation>
    <scope>NUCLEOTIDE SEQUENCE [LARGE SCALE GENOMIC DNA]</scope>
    <source>
        <strain evidence="9">HL-2020</strain>
        <tissue evidence="9">Leaf</tissue>
    </source>
</reference>
<evidence type="ECO:0000256" key="1">
    <source>
        <dbReference type="ARBA" id="ARBA00009995"/>
    </source>
</evidence>
<dbReference type="GO" id="GO:0035251">
    <property type="term" value="F:UDP-glucosyltransferase activity"/>
    <property type="evidence" value="ECO:0007669"/>
    <property type="project" value="TreeGrafter"/>
</dbReference>
<evidence type="ECO:0000313" key="9">
    <source>
        <dbReference type="EMBL" id="KAF9599002.1"/>
    </source>
</evidence>
<evidence type="ECO:0000256" key="4">
    <source>
        <dbReference type="RuleBase" id="RU003718"/>
    </source>
</evidence>
<keyword evidence="2 4" id="KW-0328">Glycosyltransferase</keyword>
<dbReference type="CDD" id="cd03784">
    <property type="entry name" value="GT1_Gtf-like"/>
    <property type="match status" value="1"/>
</dbReference>
<dbReference type="PANTHER" id="PTHR48047:SF182">
    <property type="entry name" value="GLYCOSYLTRANSFERASE"/>
    <property type="match status" value="1"/>
</dbReference>
<dbReference type="Proteomes" id="UP000631114">
    <property type="component" value="Unassembled WGS sequence"/>
</dbReference>
<dbReference type="Pfam" id="PF26168">
    <property type="entry name" value="Glyco_transf_N"/>
    <property type="match status" value="1"/>
</dbReference>
<dbReference type="Gene3D" id="3.40.50.2000">
    <property type="entry name" value="Glycogen Phosphorylase B"/>
    <property type="match status" value="2"/>
</dbReference>
<keyword evidence="6" id="KW-0175">Coiled coil</keyword>
<protein>
    <recommendedName>
        <fullName evidence="5">Glycosyltransferase</fullName>
        <ecNumber evidence="5">2.4.1.-</ecNumber>
    </recommendedName>
</protein>
<proteinExistence type="inferred from homology"/>
<keyword evidence="3 4" id="KW-0808">Transferase</keyword>
<feature type="coiled-coil region" evidence="6">
    <location>
        <begin position="431"/>
        <end position="458"/>
    </location>
</feature>
<keyword evidence="7" id="KW-0732">Signal</keyword>
<dbReference type="InterPro" id="IPR002213">
    <property type="entry name" value="UDP_glucos_trans"/>
</dbReference>
<dbReference type="FunFam" id="3.40.50.2000:FF:000071">
    <property type="entry name" value="Glycosyltransferase"/>
    <property type="match status" value="1"/>
</dbReference>
<comment type="similarity">
    <text evidence="1 4">Belongs to the UDP-glycosyltransferase family.</text>
</comment>
<evidence type="ECO:0000259" key="8">
    <source>
        <dbReference type="Pfam" id="PF26168"/>
    </source>
</evidence>
<dbReference type="Pfam" id="PF00201">
    <property type="entry name" value="UDPGT"/>
    <property type="match status" value="1"/>
</dbReference>
<dbReference type="InterPro" id="IPR035595">
    <property type="entry name" value="UDP_glycos_trans_CS"/>
</dbReference>
<dbReference type="PANTHER" id="PTHR48047">
    <property type="entry name" value="GLYCOSYLTRANSFERASE"/>
    <property type="match status" value="1"/>
</dbReference>
<dbReference type="PROSITE" id="PS00375">
    <property type="entry name" value="UDPGT"/>
    <property type="match status" value="1"/>
</dbReference>
<comment type="caution">
    <text evidence="9">The sequence shown here is derived from an EMBL/GenBank/DDBJ whole genome shotgun (WGS) entry which is preliminary data.</text>
</comment>
<evidence type="ECO:0000313" key="10">
    <source>
        <dbReference type="Proteomes" id="UP000631114"/>
    </source>
</evidence>
<dbReference type="OrthoDB" id="5835829at2759"/>
<feature type="chain" id="PRO_5032719509" description="Glycosyltransferase" evidence="7">
    <location>
        <begin position="20"/>
        <end position="499"/>
    </location>
</feature>
<dbReference type="FunFam" id="3.40.50.2000:FF:000047">
    <property type="entry name" value="Glycosyltransferase"/>
    <property type="match status" value="1"/>
</dbReference>
<dbReference type="EC" id="2.4.1.-" evidence="5"/>
<accession>A0A835LNH7</accession>
<sequence>MAQQGHQLHFLLFPFLAQGHMIPMLDIARLIAQRGVLVTIVTTPSNFLRFKTTIDRAIQLKLPIRILQLHFPGVEAGLPEGCENFDTVPSQDLIRNLFTATAMLQQPLEQSIEEMELLPSCIISDFCLPWTSETARKFNIPRLVFNGMCCFTLFCAHNIIHLKAIENVNSESEPFVIPGLPDRIEITKSRIMDNLKISLNNYNKVLDQINKAELTAYGVVINSFHDLEPMYIKGYQKAKGNKVWHVGPVSLYNKEVVDKVERGNKATVDASHCLRWLDSRKPNSVVYVCLGSLSRLAPAQFMEIGLGLETSQCSFIWVIKSGERYKELEKWLSDENFEERTKDRGLVIEGWAPQVLILSHQAIGGFLTHCGWNSTLEAVCAGVPMLTWPMFQDQFINEKLIVQVLSIGVSVEVGDPIPWGEEDKVGVLVTKEKVESAVNRLMDENDEGEGRRRKARELAELASKAMEEGGSSYLSLTLLIEDIKHEANKRASTQTNIEQ</sequence>
<dbReference type="EMBL" id="JADFTS010000007">
    <property type="protein sequence ID" value="KAF9599002.1"/>
    <property type="molecule type" value="Genomic_DNA"/>
</dbReference>
<evidence type="ECO:0000256" key="3">
    <source>
        <dbReference type="ARBA" id="ARBA00022679"/>
    </source>
</evidence>
<feature type="domain" description="Glycosyltransferase N-terminal" evidence="8">
    <location>
        <begin position="11"/>
        <end position="249"/>
    </location>
</feature>
<dbReference type="SUPFAM" id="SSF53756">
    <property type="entry name" value="UDP-Glycosyltransferase/glycogen phosphorylase"/>
    <property type="match status" value="1"/>
</dbReference>
<evidence type="ECO:0000256" key="2">
    <source>
        <dbReference type="ARBA" id="ARBA00022676"/>
    </source>
</evidence>